<feature type="region of interest" description="Disordered" evidence="3">
    <location>
        <begin position="1"/>
        <end position="60"/>
    </location>
</feature>
<feature type="transmembrane region" description="Helical" evidence="4">
    <location>
        <begin position="68"/>
        <end position="89"/>
    </location>
</feature>
<evidence type="ECO:0000313" key="6">
    <source>
        <dbReference type="EMBL" id="PPJ61327.1"/>
    </source>
</evidence>
<organism evidence="6 7">
    <name type="scientific">Cercospora berteroae</name>
    <dbReference type="NCBI Taxonomy" id="357750"/>
    <lineage>
        <taxon>Eukaryota</taxon>
        <taxon>Fungi</taxon>
        <taxon>Dikarya</taxon>
        <taxon>Ascomycota</taxon>
        <taxon>Pezizomycotina</taxon>
        <taxon>Dothideomycetes</taxon>
        <taxon>Dothideomycetidae</taxon>
        <taxon>Mycosphaerellales</taxon>
        <taxon>Mycosphaerellaceae</taxon>
        <taxon>Cercospora</taxon>
    </lineage>
</organism>
<feature type="transmembrane region" description="Helical" evidence="4">
    <location>
        <begin position="194"/>
        <end position="217"/>
    </location>
</feature>
<dbReference type="PROSITE" id="PS50850">
    <property type="entry name" value="MFS"/>
    <property type="match status" value="1"/>
</dbReference>
<dbReference type="Gene3D" id="1.20.1250.20">
    <property type="entry name" value="MFS general substrate transporter like domains"/>
    <property type="match status" value="2"/>
</dbReference>
<proteinExistence type="inferred from homology"/>
<feature type="compositionally biased region" description="Basic and acidic residues" evidence="3">
    <location>
        <begin position="21"/>
        <end position="37"/>
    </location>
</feature>
<feature type="transmembrane region" description="Helical" evidence="4">
    <location>
        <begin position="440"/>
        <end position="460"/>
    </location>
</feature>
<feature type="transmembrane region" description="Helical" evidence="4">
    <location>
        <begin position="398"/>
        <end position="420"/>
    </location>
</feature>
<dbReference type="InterPro" id="IPR036259">
    <property type="entry name" value="MFS_trans_sf"/>
</dbReference>
<sequence length="616" mass="65826">MPAQAHAPRSGMTNDEQQGAFDEKSGSLDNRSNEDTARSTPEIQETLPNGSATPSAAIPGPPNGGTQAWIQVLCSFLLFFNTWGILNTFGVYQTWYEGGQLFQESSSNISWIGSIQAVMVLMVGAFVGPIYDRGHLRALLLGGSFMIVFGHMMLSLCKEYWQVLLAQGFVVGIGGGCLYVPSIAILPTYFTSRIGLAIGLAASGSSMGGIIYPIMFYRMINHEDLGFGWSVRILGFTALATLIVPISLMRQRVKPDKPRSLIDWTAFRDVPFVIFVIGCTIGFIGLYVGFFYISFYGNQRGYTSESLSFYLVAILNAGSVFGRTLPNILSDRIGPANVIAPGALCVAIVLFCLTAVHNAAGMIVVALFFGFFSGIFIALPPVLFVALTKDKSKVGTRIGMGFATVGLGVLAGGPGGGGILGTSGSGAALADEQLNWNGTWIYAGVTVLGASAIFAAVRVMRGALSPHKPAAAQMMENLKRMFFALDRAMLEAHREDRDEDAEDTARVLLGYPELPLLIRARACMVLGCSGVADDALDMAKEAVRIAELGTSLSENPDKIARQLFADSRTVLSEVQAAHAQRAVKEGEQENSGATLRGSKSEEAKQEGAKQNAEEGT</sequence>
<gene>
    <name evidence="6" type="ORF">CBER1_05113</name>
</gene>
<accession>A0A2S6CNP1</accession>
<dbReference type="OrthoDB" id="6509908at2759"/>
<protein>
    <recommendedName>
        <fullName evidence="5">Major facilitator superfamily (MFS) profile domain-containing protein</fullName>
    </recommendedName>
</protein>
<evidence type="ECO:0000256" key="1">
    <source>
        <dbReference type="ARBA" id="ARBA00004141"/>
    </source>
</evidence>
<feature type="region of interest" description="Disordered" evidence="3">
    <location>
        <begin position="579"/>
        <end position="616"/>
    </location>
</feature>
<feature type="compositionally biased region" description="Polar residues" evidence="3">
    <location>
        <begin position="38"/>
        <end position="54"/>
    </location>
</feature>
<dbReference type="InterPro" id="IPR050327">
    <property type="entry name" value="Proton-linked_MCT"/>
</dbReference>
<dbReference type="PANTHER" id="PTHR11360">
    <property type="entry name" value="MONOCARBOXYLATE TRANSPORTER"/>
    <property type="match status" value="1"/>
</dbReference>
<name>A0A2S6CNP1_9PEZI</name>
<feature type="transmembrane region" description="Helical" evidence="4">
    <location>
        <begin position="160"/>
        <end position="182"/>
    </location>
</feature>
<dbReference type="SUPFAM" id="SSF103473">
    <property type="entry name" value="MFS general substrate transporter"/>
    <property type="match status" value="1"/>
</dbReference>
<evidence type="ECO:0000256" key="3">
    <source>
        <dbReference type="SAM" id="MobiDB-lite"/>
    </source>
</evidence>
<feature type="domain" description="Major facilitator superfamily (MFS) profile" evidence="5">
    <location>
        <begin position="67"/>
        <end position="461"/>
    </location>
</feature>
<feature type="transmembrane region" description="Helical" evidence="4">
    <location>
        <begin position="307"/>
        <end position="326"/>
    </location>
</feature>
<dbReference type="AlphaFoldDB" id="A0A2S6CNP1"/>
<dbReference type="PANTHER" id="PTHR11360:SF234">
    <property type="entry name" value="MFS-TYPE TRANSPORTER DBAD-RELATED"/>
    <property type="match status" value="1"/>
</dbReference>
<feature type="transmembrane region" description="Helical" evidence="4">
    <location>
        <begin position="362"/>
        <end position="386"/>
    </location>
</feature>
<feature type="transmembrane region" description="Helical" evidence="4">
    <location>
        <begin position="338"/>
        <end position="356"/>
    </location>
</feature>
<dbReference type="InterPro" id="IPR020846">
    <property type="entry name" value="MFS_dom"/>
</dbReference>
<keyword evidence="4" id="KW-0812">Transmembrane</keyword>
<dbReference type="EMBL" id="PNEN01000068">
    <property type="protein sequence ID" value="PPJ61327.1"/>
    <property type="molecule type" value="Genomic_DNA"/>
</dbReference>
<feature type="transmembrane region" description="Helical" evidence="4">
    <location>
        <begin position="229"/>
        <end position="249"/>
    </location>
</feature>
<reference evidence="7" key="1">
    <citation type="journal article" date="2017" name="bioRxiv">
        <title>Conservation of a gene cluster reveals novel cercosporin biosynthetic mechanisms and extends production to the genus Colletotrichum.</title>
        <authorList>
            <person name="de Jonge R."/>
            <person name="Ebert M.K."/>
            <person name="Huitt-Roehl C.R."/>
            <person name="Pal P."/>
            <person name="Suttle J.C."/>
            <person name="Spanner R.E."/>
            <person name="Neubauer J.D."/>
            <person name="Jurick W.M.II."/>
            <person name="Stott K.A."/>
            <person name="Secor G.A."/>
            <person name="Thomma B.P.H.J."/>
            <person name="Van de Peer Y."/>
            <person name="Townsend C.A."/>
            <person name="Bolton M.D."/>
        </authorList>
    </citation>
    <scope>NUCLEOTIDE SEQUENCE [LARGE SCALE GENOMIC DNA]</scope>
    <source>
        <strain evidence="7">CBS538.71</strain>
    </source>
</reference>
<dbReference type="Pfam" id="PF07690">
    <property type="entry name" value="MFS_1"/>
    <property type="match status" value="1"/>
</dbReference>
<keyword evidence="4" id="KW-0472">Membrane</keyword>
<dbReference type="GO" id="GO:0016020">
    <property type="term" value="C:membrane"/>
    <property type="evidence" value="ECO:0007669"/>
    <property type="project" value="UniProtKB-SubCell"/>
</dbReference>
<dbReference type="InterPro" id="IPR011701">
    <property type="entry name" value="MFS"/>
</dbReference>
<evidence type="ECO:0000313" key="7">
    <source>
        <dbReference type="Proteomes" id="UP000237631"/>
    </source>
</evidence>
<keyword evidence="4" id="KW-1133">Transmembrane helix</keyword>
<dbReference type="Proteomes" id="UP000237631">
    <property type="component" value="Unassembled WGS sequence"/>
</dbReference>
<feature type="compositionally biased region" description="Basic and acidic residues" evidence="3">
    <location>
        <begin position="598"/>
        <end position="607"/>
    </location>
</feature>
<comment type="subcellular location">
    <subcellularLocation>
        <location evidence="1">Membrane</location>
        <topology evidence="1">Multi-pass membrane protein</topology>
    </subcellularLocation>
</comment>
<evidence type="ECO:0000256" key="4">
    <source>
        <dbReference type="SAM" id="Phobius"/>
    </source>
</evidence>
<evidence type="ECO:0000259" key="5">
    <source>
        <dbReference type="PROSITE" id="PS50850"/>
    </source>
</evidence>
<feature type="transmembrane region" description="Helical" evidence="4">
    <location>
        <begin position="138"/>
        <end position="154"/>
    </location>
</feature>
<keyword evidence="7" id="KW-1185">Reference proteome</keyword>
<dbReference type="GO" id="GO:0022857">
    <property type="term" value="F:transmembrane transporter activity"/>
    <property type="evidence" value="ECO:0007669"/>
    <property type="project" value="InterPro"/>
</dbReference>
<comment type="similarity">
    <text evidence="2">Belongs to the major facilitator superfamily. Monocarboxylate porter (TC 2.A.1.13) family.</text>
</comment>
<comment type="caution">
    <text evidence="6">The sequence shown here is derived from an EMBL/GenBank/DDBJ whole genome shotgun (WGS) entry which is preliminary data.</text>
</comment>
<evidence type="ECO:0000256" key="2">
    <source>
        <dbReference type="ARBA" id="ARBA00006727"/>
    </source>
</evidence>
<feature type="transmembrane region" description="Helical" evidence="4">
    <location>
        <begin position="270"/>
        <end position="295"/>
    </location>
</feature>
<feature type="transmembrane region" description="Helical" evidence="4">
    <location>
        <begin position="109"/>
        <end position="131"/>
    </location>
</feature>